<organism evidence="2 3">
    <name type="scientific">Enterovibrio norvegicus</name>
    <dbReference type="NCBI Taxonomy" id="188144"/>
    <lineage>
        <taxon>Bacteria</taxon>
        <taxon>Pseudomonadati</taxon>
        <taxon>Pseudomonadota</taxon>
        <taxon>Gammaproteobacteria</taxon>
        <taxon>Vibrionales</taxon>
        <taxon>Vibrionaceae</taxon>
        <taxon>Enterovibrio</taxon>
    </lineage>
</organism>
<evidence type="ECO:0000313" key="3">
    <source>
        <dbReference type="Proteomes" id="UP000235387"/>
    </source>
</evidence>
<keyword evidence="1" id="KW-0732">Signal</keyword>
<name>A0A2N7L4B3_9GAMM</name>
<protein>
    <recommendedName>
        <fullName evidence="4">GlyGly-CTERM sorting domain-containing protein</fullName>
    </recommendedName>
</protein>
<dbReference type="AlphaFoldDB" id="A0A2N7L4B3"/>
<evidence type="ECO:0000313" key="2">
    <source>
        <dbReference type="EMBL" id="PMN88217.1"/>
    </source>
</evidence>
<sequence>MQFNKFKLSAIALAVAGLPTLASAAIYNVTQETGASSGQSSAATAIAADSSKIAVEVLRGPVGLNYSEEMPYMVDEEHFINSYDDLDNYCDNYLGYNTCDAWADEQWYGFKATGEVCDSEDSEQVCDGGLKKEIDAWNNGYTSNSTASVDGTIANPFGPGVSGTPPTGSANANSTNVVINQISDAGAVGASSSPYYQNGAVHARAFKTRGFNGGTELLPPSGLGTVISTIGQTNANGAITVGSDVITFGSASVANMADVGDRGKVPEGAGLSSLFSCSSTVDYTDRACQYFQFANQAVVWVSSYASSENAHVIADFQTDNDNNPTGNTDDTAQASVKAATLLTNETAPTMVGFNTYDDNGFYARAVKYTPISDFSTCLTNLQTDTSLRCWTMSLIPGIEIRQSGDIIYSYTVANDINENGIVAGIAKNFRRASGAYAETVFINEGTSTTLLGASQSSLFFAGYNATAASINNDNELVGKVDTESARDRARRQRGYIYLHGSATNLTTFQSTRGWLLDDLTNGGAASDTNNQYRIAEAFDIADNGDIAASAFYCAGGYRSTAHNALCDGTEELVAVKLTRDNNGTISQRTYDDQTVSRSGGSVGFLGLGLLALAGAMRRKK</sequence>
<evidence type="ECO:0000256" key="1">
    <source>
        <dbReference type="SAM" id="SignalP"/>
    </source>
</evidence>
<dbReference type="Pfam" id="PF11949">
    <property type="entry name" value="DUF3466"/>
    <property type="match status" value="1"/>
</dbReference>
<dbReference type="InterPro" id="IPR022562">
    <property type="entry name" value="DUF3466"/>
</dbReference>
<proteinExistence type="predicted"/>
<comment type="caution">
    <text evidence="2">The sequence shown here is derived from an EMBL/GenBank/DDBJ whole genome shotgun (WGS) entry which is preliminary data.</text>
</comment>
<dbReference type="Proteomes" id="UP000235387">
    <property type="component" value="Unassembled WGS sequence"/>
</dbReference>
<evidence type="ECO:0008006" key="4">
    <source>
        <dbReference type="Google" id="ProtNLM"/>
    </source>
</evidence>
<feature type="signal peptide" evidence="1">
    <location>
        <begin position="1"/>
        <end position="24"/>
    </location>
</feature>
<dbReference type="RefSeq" id="WP_102392197.1">
    <property type="nucleotide sequence ID" value="NZ_MDAL01000060.1"/>
</dbReference>
<feature type="chain" id="PRO_5014737234" description="GlyGly-CTERM sorting domain-containing protein" evidence="1">
    <location>
        <begin position="25"/>
        <end position="620"/>
    </location>
</feature>
<reference evidence="3" key="1">
    <citation type="submission" date="2016-07" db="EMBL/GenBank/DDBJ databases">
        <title>Nontailed viruses are major unrecognized killers of bacteria in the ocean.</title>
        <authorList>
            <person name="Kauffman K."/>
            <person name="Hussain F."/>
            <person name="Yang J."/>
            <person name="Arevalo P."/>
            <person name="Brown J."/>
            <person name="Cutler M."/>
            <person name="Kelly L."/>
            <person name="Polz M.F."/>
        </authorList>
    </citation>
    <scope>NUCLEOTIDE SEQUENCE [LARGE SCALE GENOMIC DNA]</scope>
    <source>
        <strain evidence="3">10N.261.45.A10</strain>
    </source>
</reference>
<dbReference type="EMBL" id="MDAL01000060">
    <property type="protein sequence ID" value="PMN88217.1"/>
    <property type="molecule type" value="Genomic_DNA"/>
</dbReference>
<gene>
    <name evidence="2" type="ORF">BCT23_07270</name>
</gene>
<accession>A0A2N7L4B3</accession>